<evidence type="ECO:0000313" key="3">
    <source>
        <dbReference type="Proteomes" id="UP001478817"/>
    </source>
</evidence>
<protein>
    <submittedName>
        <fullName evidence="2">Thiolase family protein</fullName>
    </submittedName>
</protein>
<dbReference type="SUPFAM" id="SSF53901">
    <property type="entry name" value="Thiolase-like"/>
    <property type="match status" value="1"/>
</dbReference>
<organism evidence="2 3">
    <name type="scientific">Paratractidigestivibacter faecalis</name>
    <dbReference type="NCBI Taxonomy" id="2292441"/>
    <lineage>
        <taxon>Bacteria</taxon>
        <taxon>Bacillati</taxon>
        <taxon>Actinomycetota</taxon>
        <taxon>Coriobacteriia</taxon>
        <taxon>Coriobacteriales</taxon>
        <taxon>Atopobiaceae</taxon>
        <taxon>Paratractidigestivibacter</taxon>
    </lineage>
</organism>
<dbReference type="Gene3D" id="3.40.47.10">
    <property type="match status" value="1"/>
</dbReference>
<dbReference type="PANTHER" id="PTHR42870:SF1">
    <property type="entry name" value="NON-SPECIFIC LIPID-TRANSFER PROTEIN-LIKE 2"/>
    <property type="match status" value="1"/>
</dbReference>
<dbReference type="Pfam" id="PF22691">
    <property type="entry name" value="Thiolase_C_1"/>
    <property type="match status" value="1"/>
</dbReference>
<dbReference type="PANTHER" id="PTHR42870">
    <property type="entry name" value="ACETYL-COA C-ACETYLTRANSFERASE"/>
    <property type="match status" value="1"/>
</dbReference>
<dbReference type="Proteomes" id="UP001478817">
    <property type="component" value="Unassembled WGS sequence"/>
</dbReference>
<evidence type="ECO:0000259" key="1">
    <source>
        <dbReference type="Pfam" id="PF22691"/>
    </source>
</evidence>
<gene>
    <name evidence="2" type="ORF">AAAT05_06780</name>
</gene>
<comment type="caution">
    <text evidence="2">The sequence shown here is derived from an EMBL/GenBank/DDBJ whole genome shotgun (WGS) entry which is preliminary data.</text>
</comment>
<name>A0ABV1IJ03_9ACTN</name>
<dbReference type="EMBL" id="JBBNGS010000011">
    <property type="protein sequence ID" value="MEQ2638041.1"/>
    <property type="molecule type" value="Genomic_DNA"/>
</dbReference>
<accession>A0ABV1IJ03</accession>
<evidence type="ECO:0000313" key="2">
    <source>
        <dbReference type="EMBL" id="MEQ2638041.1"/>
    </source>
</evidence>
<dbReference type="InterPro" id="IPR002155">
    <property type="entry name" value="Thiolase"/>
</dbReference>
<dbReference type="PIRSF" id="PIRSF000429">
    <property type="entry name" value="Ac-CoA_Ac_transf"/>
    <property type="match status" value="1"/>
</dbReference>
<proteinExistence type="predicted"/>
<dbReference type="InterPro" id="IPR055140">
    <property type="entry name" value="Thiolase_C_2"/>
</dbReference>
<keyword evidence="3" id="KW-1185">Reference proteome</keyword>
<dbReference type="CDD" id="cd00829">
    <property type="entry name" value="SCP-x_thiolase"/>
    <property type="match status" value="1"/>
</dbReference>
<reference evidence="2 3" key="1">
    <citation type="submission" date="2024-04" db="EMBL/GenBank/DDBJ databases">
        <title>Human intestinal bacterial collection.</title>
        <authorList>
            <person name="Pauvert C."/>
            <person name="Hitch T.C.A."/>
            <person name="Clavel T."/>
        </authorList>
    </citation>
    <scope>NUCLEOTIDE SEQUENCE [LARGE SCALE GENOMIC DNA]</scope>
    <source>
        <strain evidence="2 3">CLA-AA-H197</strain>
    </source>
</reference>
<feature type="domain" description="Thiolase C-terminal" evidence="1">
    <location>
        <begin position="300"/>
        <end position="418"/>
    </location>
</feature>
<dbReference type="RefSeq" id="WP_349182644.1">
    <property type="nucleotide sequence ID" value="NZ_JBBNGS010000011.1"/>
</dbReference>
<dbReference type="InterPro" id="IPR016039">
    <property type="entry name" value="Thiolase-like"/>
</dbReference>
<sequence>MVKLGKNARSVSIVGVGCTPFKDFETHPETQGIGEGEAFGYAALEAIADAGLEPRDVDFFYHGSANPYLVGDCITPNMQVADWIGMRAKGSVHHSEACCTGYVALEQAVMAVASGTYDVVLSGACDLASTLPVEHQPSHIRQDFPLSVMIPSLDKIYDRAYGRPLDGAFGVSFDNWINEYSMQYDIDADKIDDALNGLTKSLRRGAVANPLAWYETTVEEDAKANGFATADEYLKSMYNPKVTQYLRVTGFEKKCDGAAALVVMPTEKALAMGVPHTPIEVLGTGASAVEAGLVHNEHWATKVAAQQVYELTGVSPDEVDLFMCNDFFLASEIVSAEECGYIPRGEAWRYAIDGRTAFDGDKPINPHGGRCNFGHAHGASGIADIYEAVKQMRGEAGATQMAKRPDTTFVRGFGGSQNVRCQILRAVR</sequence>